<evidence type="ECO:0000256" key="1">
    <source>
        <dbReference type="SAM" id="Phobius"/>
    </source>
</evidence>
<dbReference type="EMBL" id="JAOQIO010000084">
    <property type="protein sequence ID" value="MCU6794595.1"/>
    <property type="molecule type" value="Genomic_DNA"/>
</dbReference>
<keyword evidence="1" id="KW-0472">Membrane</keyword>
<keyword evidence="4" id="KW-1185">Reference proteome</keyword>
<dbReference type="PROSITE" id="PS51257">
    <property type="entry name" value="PROKAR_LIPOPROTEIN"/>
    <property type="match status" value="1"/>
</dbReference>
<dbReference type="RefSeq" id="WP_262685728.1">
    <property type="nucleotide sequence ID" value="NZ_JAOQIO010000084.1"/>
</dbReference>
<feature type="domain" description="LppM" evidence="2">
    <location>
        <begin position="25"/>
        <end position="199"/>
    </location>
</feature>
<sequence length="247" mass="27530">MNKKRLLFVILSSVIILLSGCVKGDFHVTVNRDQSAELDYKLALSSQLIGLMSMNSANKTDMLGELKKNFETDGYQVSQYKDGDYQGVQAKKHVKDVKEIKNVGVNQGNINAENKIDMTVDKGFIFNTNHVIGNFDLSSMKADAKDTMGLQKMMISQIDLKFTLTLPEKAEQQNASRVLDDGKTYQWDLLAGANNEVKLDLKTPNMVNISILVAVVVILIAAIIFLLLRRKKRAQPVEPLAIETPIE</sequence>
<evidence type="ECO:0000313" key="4">
    <source>
        <dbReference type="Proteomes" id="UP001652445"/>
    </source>
</evidence>
<comment type="caution">
    <text evidence="3">The sequence shown here is derived from an EMBL/GenBank/DDBJ whole genome shotgun (WGS) entry which is preliminary data.</text>
</comment>
<organism evidence="3 4">
    <name type="scientific">Paenibacillus baimaensis</name>
    <dbReference type="NCBI Taxonomy" id="2982185"/>
    <lineage>
        <taxon>Bacteria</taxon>
        <taxon>Bacillati</taxon>
        <taxon>Bacillota</taxon>
        <taxon>Bacilli</taxon>
        <taxon>Bacillales</taxon>
        <taxon>Paenibacillaceae</taxon>
        <taxon>Paenibacillus</taxon>
    </lineage>
</organism>
<evidence type="ECO:0000259" key="2">
    <source>
        <dbReference type="Pfam" id="PF21946"/>
    </source>
</evidence>
<protein>
    <submittedName>
        <fullName evidence="3">DUF3153 domain-containing protein</fullName>
    </submittedName>
</protein>
<dbReference type="Proteomes" id="UP001652445">
    <property type="component" value="Unassembled WGS sequence"/>
</dbReference>
<keyword evidence="1" id="KW-0812">Transmembrane</keyword>
<gene>
    <name evidence="3" type="ORF">OB236_21010</name>
</gene>
<evidence type="ECO:0000313" key="3">
    <source>
        <dbReference type="EMBL" id="MCU6794595.1"/>
    </source>
</evidence>
<feature type="transmembrane region" description="Helical" evidence="1">
    <location>
        <begin position="206"/>
        <end position="228"/>
    </location>
</feature>
<reference evidence="3 4" key="1">
    <citation type="submission" date="2022-09" db="EMBL/GenBank/DDBJ databases">
        <authorList>
            <person name="Han X.L."/>
            <person name="Wang Q."/>
            <person name="Lu T."/>
        </authorList>
    </citation>
    <scope>NUCLEOTIDE SEQUENCE [LARGE SCALE GENOMIC DNA]</scope>
    <source>
        <strain evidence="3 4">WQ 127069</strain>
    </source>
</reference>
<dbReference type="InterPro" id="IPR053807">
    <property type="entry name" value="LppM"/>
</dbReference>
<accession>A0ABT2UIX2</accession>
<dbReference type="Pfam" id="PF21946">
    <property type="entry name" value="LppM"/>
    <property type="match status" value="1"/>
</dbReference>
<keyword evidence="1" id="KW-1133">Transmembrane helix</keyword>
<proteinExistence type="predicted"/>
<name>A0ABT2UIX2_9BACL</name>